<comment type="caution">
    <text evidence="2">The sequence shown here is derived from an EMBL/GenBank/DDBJ whole genome shotgun (WGS) entry which is preliminary data.</text>
</comment>
<evidence type="ECO:0000256" key="1">
    <source>
        <dbReference type="SAM" id="MobiDB-lite"/>
    </source>
</evidence>
<evidence type="ECO:0000313" key="3">
    <source>
        <dbReference type="Proteomes" id="UP001501005"/>
    </source>
</evidence>
<sequence length="74" mass="8149">MRYPVGALVFDSQSKKLGYVMRHEGSHMQLRPVGGGRGWEADPACVRRATDEERRQAMEERTSALNSASSGGIL</sequence>
<evidence type="ECO:0000313" key="2">
    <source>
        <dbReference type="EMBL" id="GAA0914039.1"/>
    </source>
</evidence>
<feature type="compositionally biased region" description="Basic and acidic residues" evidence="1">
    <location>
        <begin position="50"/>
        <end position="62"/>
    </location>
</feature>
<reference evidence="2 3" key="1">
    <citation type="journal article" date="2019" name="Int. J. Syst. Evol. Microbiol.">
        <title>The Global Catalogue of Microorganisms (GCM) 10K type strain sequencing project: providing services to taxonomists for standard genome sequencing and annotation.</title>
        <authorList>
            <consortium name="The Broad Institute Genomics Platform"/>
            <consortium name="The Broad Institute Genome Sequencing Center for Infectious Disease"/>
            <person name="Wu L."/>
            <person name="Ma J."/>
        </authorList>
    </citation>
    <scope>NUCLEOTIDE SEQUENCE [LARGE SCALE GENOMIC DNA]</scope>
    <source>
        <strain evidence="2 3">JCM 10673</strain>
    </source>
</reference>
<name>A0ABN1NPX6_9ACTN</name>
<proteinExistence type="predicted"/>
<dbReference type="EMBL" id="BAAAHG010000019">
    <property type="protein sequence ID" value="GAA0914039.1"/>
    <property type="molecule type" value="Genomic_DNA"/>
</dbReference>
<protein>
    <submittedName>
        <fullName evidence="2">Uncharacterized protein</fullName>
    </submittedName>
</protein>
<dbReference type="RefSeq" id="WP_344049831.1">
    <property type="nucleotide sequence ID" value="NZ_BAAAHG010000019.1"/>
</dbReference>
<gene>
    <name evidence="2" type="ORF">GCM10009549_28050</name>
</gene>
<organism evidence="2 3">
    <name type="scientific">Streptomyces thermoalcalitolerans</name>
    <dbReference type="NCBI Taxonomy" id="65605"/>
    <lineage>
        <taxon>Bacteria</taxon>
        <taxon>Bacillati</taxon>
        <taxon>Actinomycetota</taxon>
        <taxon>Actinomycetes</taxon>
        <taxon>Kitasatosporales</taxon>
        <taxon>Streptomycetaceae</taxon>
        <taxon>Streptomyces</taxon>
    </lineage>
</organism>
<keyword evidence="3" id="KW-1185">Reference proteome</keyword>
<accession>A0ABN1NPX6</accession>
<dbReference type="Proteomes" id="UP001501005">
    <property type="component" value="Unassembled WGS sequence"/>
</dbReference>
<feature type="region of interest" description="Disordered" evidence="1">
    <location>
        <begin position="50"/>
        <end position="74"/>
    </location>
</feature>
<feature type="compositionally biased region" description="Polar residues" evidence="1">
    <location>
        <begin position="63"/>
        <end position="74"/>
    </location>
</feature>